<accession>A0A8R1IMW5</accession>
<evidence type="ECO:0000313" key="3">
    <source>
        <dbReference type="Proteomes" id="UP000005237"/>
    </source>
</evidence>
<evidence type="ECO:0000313" key="2">
    <source>
        <dbReference type="EnsemblMetazoa" id="CJA34552b.1"/>
    </source>
</evidence>
<reference evidence="3" key="1">
    <citation type="submission" date="2010-08" db="EMBL/GenBank/DDBJ databases">
        <authorList>
            <consortium name="Caenorhabditis japonica Sequencing Consortium"/>
            <person name="Wilson R.K."/>
        </authorList>
    </citation>
    <scope>NUCLEOTIDE SEQUENCE [LARGE SCALE GENOMIC DNA]</scope>
    <source>
        <strain evidence="3">DF5081</strain>
    </source>
</reference>
<feature type="region of interest" description="Disordered" evidence="1">
    <location>
        <begin position="1"/>
        <end position="23"/>
    </location>
</feature>
<proteinExistence type="predicted"/>
<evidence type="ECO:0000256" key="1">
    <source>
        <dbReference type="SAM" id="MobiDB-lite"/>
    </source>
</evidence>
<name>A0A8R1IMW5_CAEJA</name>
<protein>
    <submittedName>
        <fullName evidence="2">Uncharacterized protein</fullName>
    </submittedName>
</protein>
<dbReference type="AlphaFoldDB" id="A0A8R1IMW5"/>
<keyword evidence="3" id="KW-1185">Reference proteome</keyword>
<organism evidence="2 3">
    <name type="scientific">Caenorhabditis japonica</name>
    <dbReference type="NCBI Taxonomy" id="281687"/>
    <lineage>
        <taxon>Eukaryota</taxon>
        <taxon>Metazoa</taxon>
        <taxon>Ecdysozoa</taxon>
        <taxon>Nematoda</taxon>
        <taxon>Chromadorea</taxon>
        <taxon>Rhabditida</taxon>
        <taxon>Rhabditina</taxon>
        <taxon>Rhabditomorpha</taxon>
        <taxon>Rhabditoidea</taxon>
        <taxon>Rhabditidae</taxon>
        <taxon>Peloderinae</taxon>
        <taxon>Caenorhabditis</taxon>
    </lineage>
</organism>
<dbReference type="Proteomes" id="UP000005237">
    <property type="component" value="Unassembled WGS sequence"/>
</dbReference>
<reference evidence="2" key="2">
    <citation type="submission" date="2022-06" db="UniProtKB">
        <authorList>
            <consortium name="EnsemblMetazoa"/>
        </authorList>
    </citation>
    <scope>IDENTIFICATION</scope>
    <source>
        <strain evidence="2">DF5081</strain>
    </source>
</reference>
<dbReference type="EnsemblMetazoa" id="CJA34552b.1">
    <property type="protein sequence ID" value="CJA34552b.1"/>
    <property type="gene ID" value="WBGene00210399"/>
</dbReference>
<sequence>MVKMNADPFSITSKNSTRPPRGTRGSIWDPICFHSPTDPRALHIYSTPAWIHGDPRQNNPRSLHGGAWIYIGSYMDPIHVPSVSDPFWHYLPPPVLAQSVVRLNTNPNVTDFGLDSLAVHPDALLTGPIPFTDRVVTSLNPDAEIRKRRVAITRTSSLNLWIRVRRVACVVNTSDGTHKGSV</sequence>